<dbReference type="NCBIfam" id="TIGR02727">
    <property type="entry name" value="MTHFS_bact"/>
    <property type="match status" value="1"/>
</dbReference>
<name>A0AAU7YKH3_9RICK</name>
<dbReference type="GO" id="GO:0005524">
    <property type="term" value="F:ATP binding"/>
    <property type="evidence" value="ECO:0007669"/>
    <property type="project" value="UniProtKB-KW"/>
</dbReference>
<dbReference type="AlphaFoldDB" id="A0AAU7YKH3"/>
<dbReference type="SUPFAM" id="SSF100950">
    <property type="entry name" value="NagB/RpiA/CoA transferase-like"/>
    <property type="match status" value="1"/>
</dbReference>
<feature type="binding site" evidence="4">
    <location>
        <position position="55"/>
    </location>
    <ligand>
        <name>substrate</name>
    </ligand>
</feature>
<dbReference type="GO" id="GO:0009396">
    <property type="term" value="P:folic acid-containing compound biosynthetic process"/>
    <property type="evidence" value="ECO:0007669"/>
    <property type="project" value="TreeGrafter"/>
</dbReference>
<feature type="binding site" evidence="4">
    <location>
        <position position="60"/>
    </location>
    <ligand>
        <name>substrate</name>
    </ligand>
</feature>
<dbReference type="PANTHER" id="PTHR23407:SF1">
    <property type="entry name" value="5-FORMYLTETRAHYDROFOLATE CYCLO-LIGASE"/>
    <property type="match status" value="1"/>
</dbReference>
<comment type="similarity">
    <text evidence="1 5">Belongs to the 5-formyltetrahydrofolate cyclo-ligase family.</text>
</comment>
<comment type="catalytic activity">
    <reaction evidence="5">
        <text>(6S)-5-formyl-5,6,7,8-tetrahydrofolate + ATP = (6R)-5,10-methenyltetrahydrofolate + ADP + phosphate</text>
        <dbReference type="Rhea" id="RHEA:10488"/>
        <dbReference type="ChEBI" id="CHEBI:30616"/>
        <dbReference type="ChEBI" id="CHEBI:43474"/>
        <dbReference type="ChEBI" id="CHEBI:57455"/>
        <dbReference type="ChEBI" id="CHEBI:57457"/>
        <dbReference type="ChEBI" id="CHEBI:456216"/>
        <dbReference type="EC" id="6.3.3.2"/>
    </reaction>
</comment>
<keyword evidence="6" id="KW-0436">Ligase</keyword>
<keyword evidence="5" id="KW-0479">Metal-binding</keyword>
<proteinExistence type="inferred from homology"/>
<dbReference type="Pfam" id="PF01812">
    <property type="entry name" value="5-FTHF_cyc-lig"/>
    <property type="match status" value="2"/>
</dbReference>
<dbReference type="GO" id="GO:0046872">
    <property type="term" value="F:metal ion binding"/>
    <property type="evidence" value="ECO:0007669"/>
    <property type="project" value="UniProtKB-KW"/>
</dbReference>
<dbReference type="InterPro" id="IPR037171">
    <property type="entry name" value="NagB/RpiA_transferase-like"/>
</dbReference>
<keyword evidence="2 4" id="KW-0547">Nucleotide-binding</keyword>
<dbReference type="Gene3D" id="3.40.50.10420">
    <property type="entry name" value="NagB/RpiA/CoA transferase-like"/>
    <property type="match status" value="2"/>
</dbReference>
<evidence type="ECO:0000256" key="2">
    <source>
        <dbReference type="ARBA" id="ARBA00022741"/>
    </source>
</evidence>
<dbReference type="InterPro" id="IPR024185">
    <property type="entry name" value="FTHF_cligase-like_sf"/>
</dbReference>
<dbReference type="EC" id="6.3.3.2" evidence="5"/>
<comment type="cofactor">
    <cofactor evidence="5">
        <name>Mg(2+)</name>
        <dbReference type="ChEBI" id="CHEBI:18420"/>
    </cofactor>
</comment>
<evidence type="ECO:0000256" key="5">
    <source>
        <dbReference type="RuleBase" id="RU361279"/>
    </source>
</evidence>
<evidence type="ECO:0000313" key="6">
    <source>
        <dbReference type="EMBL" id="XCA33689.1"/>
    </source>
</evidence>
<gene>
    <name evidence="6" type="ORF">ABS808_02550</name>
</gene>
<feature type="binding site" evidence="4">
    <location>
        <begin position="9"/>
        <end position="13"/>
    </location>
    <ligand>
        <name>ATP</name>
        <dbReference type="ChEBI" id="CHEBI:30616"/>
    </ligand>
</feature>
<reference evidence="6" key="1">
    <citation type="submission" date="2024-06" db="EMBL/GenBank/DDBJ databases">
        <title>Genome assembly of the Polyergus mexicanus.</title>
        <authorList>
            <person name="Cash E."/>
            <person name="Tustsui N.D."/>
            <person name="Ward P."/>
            <person name="Nguyen O."/>
            <person name="Sahasrabudhe R."/>
            <person name="Fairbairn C.W."/>
            <person name="Seligmann W.E."/>
            <person name="Sacco S."/>
            <person name="Beraut E."/>
            <person name="Miller C."/>
            <person name="Toffelmier E."/>
            <person name="Shaffer H.B."/>
        </authorList>
    </citation>
    <scope>NUCLEOTIDE SEQUENCE</scope>
    <source>
        <strain evidence="6">NDT 795.1</strain>
    </source>
</reference>
<sequence length="189" mass="21865">MFKDIKQHKKKIREQYRAIRKDIDESYSSYAANSLINLFNQNLSYVKGKTIAVYIPMDGEINVVPLMYSLFDLGYKIAVPDKNQLLKFEGWNETNEDVIPDTIITPVIAFDDHFNRLGFGGGWYDTMTEKLRPLGKIFIGVAYEKQYCKDLPVEKHDQKLDIIITEMCVRCGGGLLKKVDKKEQRNPTF</sequence>
<evidence type="ECO:0000256" key="1">
    <source>
        <dbReference type="ARBA" id="ARBA00010638"/>
    </source>
</evidence>
<dbReference type="PIRSF" id="PIRSF006806">
    <property type="entry name" value="FTHF_cligase"/>
    <property type="match status" value="1"/>
</dbReference>
<accession>A0AAU7YKH3</accession>
<dbReference type="GO" id="GO:0030272">
    <property type="term" value="F:5-formyltetrahydrofolate cyclo-ligase activity"/>
    <property type="evidence" value="ECO:0007669"/>
    <property type="project" value="UniProtKB-EC"/>
</dbReference>
<keyword evidence="5" id="KW-0460">Magnesium</keyword>
<keyword evidence="3 4" id="KW-0067">ATP-binding</keyword>
<protein>
    <recommendedName>
        <fullName evidence="5">5-formyltetrahydrofolate cyclo-ligase</fullName>
        <ecNumber evidence="5">6.3.3.2</ecNumber>
    </recommendedName>
</protein>
<dbReference type="EMBL" id="CP158586">
    <property type="protein sequence ID" value="XCA33689.1"/>
    <property type="molecule type" value="Genomic_DNA"/>
</dbReference>
<dbReference type="InterPro" id="IPR002698">
    <property type="entry name" value="FTHF_cligase"/>
</dbReference>
<dbReference type="PANTHER" id="PTHR23407">
    <property type="entry name" value="ATPASE INHIBITOR/5-FORMYLTETRAHYDROFOLATE CYCLO-LIGASE"/>
    <property type="match status" value="1"/>
</dbReference>
<evidence type="ECO:0000256" key="4">
    <source>
        <dbReference type="PIRSR" id="PIRSR006806-1"/>
    </source>
</evidence>
<feature type="binding site" evidence="4">
    <location>
        <begin position="116"/>
        <end position="124"/>
    </location>
    <ligand>
        <name>ATP</name>
        <dbReference type="ChEBI" id="CHEBI:30616"/>
    </ligand>
</feature>
<organism evidence="6">
    <name type="scientific">Wolbachia endosymbiont of Polyergus mexicanus</name>
    <dbReference type="NCBI Taxonomy" id="3171167"/>
    <lineage>
        <taxon>Bacteria</taxon>
        <taxon>Pseudomonadati</taxon>
        <taxon>Pseudomonadota</taxon>
        <taxon>Alphaproteobacteria</taxon>
        <taxon>Rickettsiales</taxon>
        <taxon>Anaplasmataceae</taxon>
        <taxon>Wolbachieae</taxon>
        <taxon>Wolbachia</taxon>
    </lineage>
</organism>
<evidence type="ECO:0000256" key="3">
    <source>
        <dbReference type="ARBA" id="ARBA00022840"/>
    </source>
</evidence>
<dbReference type="GO" id="GO:0035999">
    <property type="term" value="P:tetrahydrofolate interconversion"/>
    <property type="evidence" value="ECO:0007669"/>
    <property type="project" value="TreeGrafter"/>
</dbReference>